<feature type="compositionally biased region" description="Polar residues" evidence="5">
    <location>
        <begin position="17"/>
        <end position="27"/>
    </location>
</feature>
<evidence type="ECO:0000256" key="1">
    <source>
        <dbReference type="ARBA" id="ARBA00022723"/>
    </source>
</evidence>
<dbReference type="PROSITE" id="PS50103">
    <property type="entry name" value="ZF_C3H1"/>
    <property type="match status" value="1"/>
</dbReference>
<feature type="compositionally biased region" description="Polar residues" evidence="5">
    <location>
        <begin position="35"/>
        <end position="50"/>
    </location>
</feature>
<dbReference type="GO" id="GO:0003723">
    <property type="term" value="F:RNA binding"/>
    <property type="evidence" value="ECO:0007669"/>
    <property type="project" value="InterPro"/>
</dbReference>
<dbReference type="InterPro" id="IPR045850">
    <property type="entry name" value="TRM2_met"/>
</dbReference>
<keyword evidence="2 4" id="KW-0863">Zinc-finger</keyword>
<keyword evidence="8" id="KW-1185">Reference proteome</keyword>
<dbReference type="Gene3D" id="4.10.1000.10">
    <property type="entry name" value="Zinc finger, CCCH-type"/>
    <property type="match status" value="1"/>
</dbReference>
<dbReference type="Pfam" id="PF00642">
    <property type="entry name" value="zf-CCCH"/>
    <property type="match status" value="1"/>
</dbReference>
<gene>
    <name evidence="7" type="ORF">CISIN_1g0029902mg</name>
</gene>
<feature type="non-terminal residue" evidence="7">
    <location>
        <position position="354"/>
    </location>
</feature>
<dbReference type="SMART" id="SM00360">
    <property type="entry name" value="RRM"/>
    <property type="match status" value="1"/>
</dbReference>
<dbReference type="PANTHER" id="PTHR45904:SF2">
    <property type="entry name" value="TRNA (URACIL-5-)-METHYLTRANSFERASE HOMOLOG A"/>
    <property type="match status" value="1"/>
</dbReference>
<feature type="zinc finger region" description="C3H1-type" evidence="4">
    <location>
        <begin position="80"/>
        <end position="108"/>
    </location>
</feature>
<dbReference type="Proteomes" id="UP000027120">
    <property type="component" value="Unassembled WGS sequence"/>
</dbReference>
<dbReference type="Gene3D" id="3.30.70.330">
    <property type="match status" value="1"/>
</dbReference>
<evidence type="ECO:0000259" key="6">
    <source>
        <dbReference type="PROSITE" id="PS50103"/>
    </source>
</evidence>
<feature type="region of interest" description="Disordered" evidence="5">
    <location>
        <begin position="1"/>
        <end position="79"/>
    </location>
</feature>
<dbReference type="InterPro" id="IPR012677">
    <property type="entry name" value="Nucleotide-bd_a/b_plait_sf"/>
</dbReference>
<dbReference type="STRING" id="2711.A0A067G0V4"/>
<dbReference type="SUPFAM" id="SSF90229">
    <property type="entry name" value="CCCH zinc finger"/>
    <property type="match status" value="1"/>
</dbReference>
<name>A0A067G0V4_CITSI</name>
<evidence type="ECO:0000256" key="2">
    <source>
        <dbReference type="ARBA" id="ARBA00022771"/>
    </source>
</evidence>
<accession>A0A067G0V4</accession>
<dbReference type="InterPro" id="IPR035979">
    <property type="entry name" value="RBD_domain_sf"/>
</dbReference>
<dbReference type="SUPFAM" id="SSF54928">
    <property type="entry name" value="RNA-binding domain, RBD"/>
    <property type="match status" value="1"/>
</dbReference>
<keyword evidence="1 4" id="KW-0479">Metal-binding</keyword>
<evidence type="ECO:0000313" key="7">
    <source>
        <dbReference type="EMBL" id="KDO73239.1"/>
    </source>
</evidence>
<feature type="region of interest" description="Disordered" evidence="5">
    <location>
        <begin position="246"/>
        <end position="294"/>
    </location>
</feature>
<feature type="domain" description="C3H1-type" evidence="6">
    <location>
        <begin position="80"/>
        <end position="108"/>
    </location>
</feature>
<proteinExistence type="predicted"/>
<dbReference type="EMBL" id="KK784886">
    <property type="protein sequence ID" value="KDO73239.1"/>
    <property type="molecule type" value="Genomic_DNA"/>
</dbReference>
<keyword evidence="3 4" id="KW-0862">Zinc</keyword>
<dbReference type="InterPro" id="IPR036855">
    <property type="entry name" value="Znf_CCCH_sf"/>
</dbReference>
<feature type="region of interest" description="Disordered" evidence="5">
    <location>
        <begin position="114"/>
        <end position="133"/>
    </location>
</feature>
<evidence type="ECO:0000256" key="3">
    <source>
        <dbReference type="ARBA" id="ARBA00022833"/>
    </source>
</evidence>
<dbReference type="InterPro" id="IPR000504">
    <property type="entry name" value="RRM_dom"/>
</dbReference>
<dbReference type="Pfam" id="PF00076">
    <property type="entry name" value="RRM_1"/>
    <property type="match status" value="1"/>
</dbReference>
<sequence>MASFPTETLNLPPPINGQDSTSHNEPLQNADDEQIQPSIPQSTDDVTTTAAEKRKREDVATEGPQSESAEPSPSPSLHPLHKTSLCSYFRKVGTCCHGSTCRYAHGEEELRIRPDNTWDPTSERAKKARKLEDGDKCEAKEDAVEEVMMTEAVVDGDGDGDQDVELSKCLVHLPRKWHSDNLKKFLADHGILYKSAKKKKGMTVGFVKFESVEQLKNAVEELEGISIGNKTLKVANVVPRSFDKNIKSPMTLSGNAKQASESAVPGELAEAHASSNGHEDGNGNDEGLAGDGSGLKVKSARDVVTPLAHMSYSVQLEHKKNSIAQMLKKLTRNARKACPNGVSLPEWIMKSREI</sequence>
<evidence type="ECO:0000313" key="8">
    <source>
        <dbReference type="Proteomes" id="UP000027120"/>
    </source>
</evidence>
<dbReference type="GO" id="GO:0008270">
    <property type="term" value="F:zinc ion binding"/>
    <property type="evidence" value="ECO:0007669"/>
    <property type="project" value="UniProtKB-KW"/>
</dbReference>
<evidence type="ECO:0000256" key="4">
    <source>
        <dbReference type="PROSITE-ProRule" id="PRU00723"/>
    </source>
</evidence>
<feature type="compositionally biased region" description="Low complexity" evidence="5">
    <location>
        <begin position="64"/>
        <end position="78"/>
    </location>
</feature>
<feature type="compositionally biased region" description="Polar residues" evidence="5">
    <location>
        <begin position="248"/>
        <end position="261"/>
    </location>
</feature>
<reference evidence="7 8" key="1">
    <citation type="submission" date="2014-04" db="EMBL/GenBank/DDBJ databases">
        <authorList>
            <consortium name="International Citrus Genome Consortium"/>
            <person name="Gmitter F."/>
            <person name="Chen C."/>
            <person name="Farmerie W."/>
            <person name="Harkins T."/>
            <person name="Desany B."/>
            <person name="Mohiuddin M."/>
            <person name="Kodira C."/>
            <person name="Borodovsky M."/>
            <person name="Lomsadze A."/>
            <person name="Burns P."/>
            <person name="Jenkins J."/>
            <person name="Prochnik S."/>
            <person name="Shu S."/>
            <person name="Chapman J."/>
            <person name="Pitluck S."/>
            <person name="Schmutz J."/>
            <person name="Rokhsar D."/>
        </authorList>
    </citation>
    <scope>NUCLEOTIDE SEQUENCE</scope>
</reference>
<evidence type="ECO:0000256" key="5">
    <source>
        <dbReference type="SAM" id="MobiDB-lite"/>
    </source>
</evidence>
<organism evidence="7 8">
    <name type="scientific">Citrus sinensis</name>
    <name type="common">Sweet orange</name>
    <name type="synonym">Citrus aurantium var. sinensis</name>
    <dbReference type="NCBI Taxonomy" id="2711"/>
    <lineage>
        <taxon>Eukaryota</taxon>
        <taxon>Viridiplantae</taxon>
        <taxon>Streptophyta</taxon>
        <taxon>Embryophyta</taxon>
        <taxon>Tracheophyta</taxon>
        <taxon>Spermatophyta</taxon>
        <taxon>Magnoliopsida</taxon>
        <taxon>eudicotyledons</taxon>
        <taxon>Gunneridae</taxon>
        <taxon>Pentapetalae</taxon>
        <taxon>rosids</taxon>
        <taxon>malvids</taxon>
        <taxon>Sapindales</taxon>
        <taxon>Rutaceae</taxon>
        <taxon>Aurantioideae</taxon>
        <taxon>Citrus</taxon>
    </lineage>
</organism>
<dbReference type="PANTHER" id="PTHR45904">
    <property type="entry name" value="TRNA (URACIL-5-)-METHYLTRANSFERASE"/>
    <property type="match status" value="1"/>
</dbReference>
<dbReference type="InterPro" id="IPR000571">
    <property type="entry name" value="Znf_CCCH"/>
</dbReference>
<dbReference type="AlphaFoldDB" id="A0A067G0V4"/>
<protein>
    <recommendedName>
        <fullName evidence="6">C3H1-type domain-containing protein</fullName>
    </recommendedName>
</protein>
<dbReference type="EMBL" id="KK784886">
    <property type="protein sequence ID" value="KDO73240.1"/>
    <property type="molecule type" value="Genomic_DNA"/>
</dbReference>